<dbReference type="SUPFAM" id="SSF57850">
    <property type="entry name" value="RING/U-box"/>
    <property type="match status" value="1"/>
</dbReference>
<feature type="compositionally biased region" description="Low complexity" evidence="5">
    <location>
        <begin position="347"/>
        <end position="368"/>
    </location>
</feature>
<feature type="region of interest" description="Disordered" evidence="5">
    <location>
        <begin position="268"/>
        <end position="288"/>
    </location>
</feature>
<dbReference type="EMBL" id="UZAF01021760">
    <property type="protein sequence ID" value="VDO80784.1"/>
    <property type="molecule type" value="Genomic_DNA"/>
</dbReference>
<dbReference type="PANTHER" id="PTHR16079:SF4">
    <property type="entry name" value="E3 UBIQUITIN-PROTEIN LIGASE CHFR"/>
    <property type="match status" value="1"/>
</dbReference>
<evidence type="ECO:0000256" key="3">
    <source>
        <dbReference type="ARBA" id="ARBA00022833"/>
    </source>
</evidence>
<feature type="compositionally biased region" description="Polar residues" evidence="5">
    <location>
        <begin position="404"/>
        <end position="425"/>
    </location>
</feature>
<keyword evidence="2 4" id="KW-0863">Zinc-finger</keyword>
<feature type="compositionally biased region" description="Polar residues" evidence="5">
    <location>
        <begin position="207"/>
        <end position="226"/>
    </location>
</feature>
<dbReference type="Proteomes" id="UP000268014">
    <property type="component" value="Unassembled WGS sequence"/>
</dbReference>
<dbReference type="Pfam" id="PF13923">
    <property type="entry name" value="zf-C3HC4_2"/>
    <property type="match status" value="1"/>
</dbReference>
<dbReference type="GO" id="GO:0016567">
    <property type="term" value="P:protein ubiquitination"/>
    <property type="evidence" value="ECO:0007669"/>
    <property type="project" value="TreeGrafter"/>
</dbReference>
<feature type="domain" description="RING-type" evidence="6">
    <location>
        <begin position="75"/>
        <end position="116"/>
    </location>
</feature>
<name>A0A0N4X6K9_HAEPC</name>
<feature type="compositionally biased region" description="Polar residues" evidence="5">
    <location>
        <begin position="528"/>
        <end position="541"/>
    </location>
</feature>
<feature type="compositionally biased region" description="Low complexity" evidence="5">
    <location>
        <begin position="276"/>
        <end position="285"/>
    </location>
</feature>
<evidence type="ECO:0000256" key="5">
    <source>
        <dbReference type="SAM" id="MobiDB-lite"/>
    </source>
</evidence>
<dbReference type="OrthoDB" id="654191at2759"/>
<evidence type="ECO:0000256" key="1">
    <source>
        <dbReference type="ARBA" id="ARBA00022723"/>
    </source>
</evidence>
<gene>
    <name evidence="7" type="ORF">HPLM_LOCUS19993</name>
</gene>
<accession>A0A0N4X6K9</accession>
<feature type="compositionally biased region" description="Polar residues" evidence="5">
    <location>
        <begin position="442"/>
        <end position="474"/>
    </location>
</feature>
<evidence type="ECO:0000259" key="6">
    <source>
        <dbReference type="PROSITE" id="PS50089"/>
    </source>
</evidence>
<dbReference type="SMART" id="SM00184">
    <property type="entry name" value="RING"/>
    <property type="match status" value="1"/>
</dbReference>
<protein>
    <submittedName>
        <fullName evidence="9">RING-type domain-containing protein</fullName>
    </submittedName>
</protein>
<keyword evidence="1" id="KW-0479">Metal-binding</keyword>
<dbReference type="InterPro" id="IPR017907">
    <property type="entry name" value="Znf_RING_CS"/>
</dbReference>
<feature type="region of interest" description="Disordered" evidence="5">
    <location>
        <begin position="312"/>
        <end position="541"/>
    </location>
</feature>
<evidence type="ECO:0000313" key="8">
    <source>
        <dbReference type="Proteomes" id="UP000268014"/>
    </source>
</evidence>
<dbReference type="PROSITE" id="PS50089">
    <property type="entry name" value="ZF_RING_2"/>
    <property type="match status" value="1"/>
</dbReference>
<proteinExistence type="predicted"/>
<dbReference type="PANTHER" id="PTHR16079">
    <property type="entry name" value="UBIQUITIN LIGASE PROTEIN CHFR"/>
    <property type="match status" value="1"/>
</dbReference>
<evidence type="ECO:0000313" key="7">
    <source>
        <dbReference type="EMBL" id="VDO80784.1"/>
    </source>
</evidence>
<dbReference type="OMA" id="QVHTRAT"/>
<feature type="compositionally biased region" description="Basic and acidic residues" evidence="5">
    <location>
        <begin position="390"/>
        <end position="402"/>
    </location>
</feature>
<dbReference type="InterPro" id="IPR013083">
    <property type="entry name" value="Znf_RING/FYVE/PHD"/>
</dbReference>
<evidence type="ECO:0000256" key="4">
    <source>
        <dbReference type="PROSITE-ProRule" id="PRU00175"/>
    </source>
</evidence>
<evidence type="ECO:0000313" key="9">
    <source>
        <dbReference type="WBParaSite" id="HPLM_0002000101-mRNA-1"/>
    </source>
</evidence>
<feature type="compositionally biased region" description="Basic and acidic residues" evidence="5">
    <location>
        <begin position="428"/>
        <end position="440"/>
    </location>
</feature>
<keyword evidence="3" id="KW-0862">Zinc</keyword>
<sequence length="622" mass="68659">MVRDFQLKVPSTPILTGRSPIGYTTNERRKRFHSASVQVDVGSPRQRFSSEQESEQESNPLDIWMSSSLGERLSCSICCEIFYKAANVIPCGHNFCLSCIMRFMATKADAECPQCRERIKDIGMAYTVNSIVDVLLEKDPDKKRTAEELQREDDMFAKAVIELRNKNRFFPRVAPPRSSTFPQVPTREPLQLRSLSQEPARPRTPQRRTVSQVSRQESSRIRSPSQGPIGRQVHTRATREPSLPPIGSLGATVDLSLGTLPQVSTRLILRPHARTSESSSGSSESMYSQAMAQLNTSELMFSQAMARLQDLSRRVQQLQQSSPTRGTTRQEHSSRVSTRPQVSLPLRSTSQAASSTAHRSARSSTSTSLPQTLARESRVESTVTGRSPRARIDGRGPSRLESPRGTTRLQTSQESTRPQAVTGSSPRARIDSRGPSRLESPRGTTRLQTSSQESTRPQVPLQLSSTSQVASSINQRSTISSASTSRIQISALGSRVEQAASGRSPRARIHGRGPPQLQSPREARPETSQESLRPQVPSRLSSTAQVASSRIHTSTRYHATSLCPLCSARESRVEPVSTGRSPRAPISIRASSRLQFQTRGATTTTTASSLPRVSTVRRMWRI</sequence>
<dbReference type="WBParaSite" id="HPLM_0002000101-mRNA-1">
    <property type="protein sequence ID" value="HPLM_0002000101-mRNA-1"/>
    <property type="gene ID" value="HPLM_0002000101"/>
</dbReference>
<reference evidence="7 8" key="2">
    <citation type="submission" date="2018-11" db="EMBL/GenBank/DDBJ databases">
        <authorList>
            <consortium name="Pathogen Informatics"/>
        </authorList>
    </citation>
    <scope>NUCLEOTIDE SEQUENCE [LARGE SCALE GENOMIC DNA]</scope>
    <source>
        <strain evidence="7 8">MHpl1</strain>
    </source>
</reference>
<feature type="compositionally biased region" description="Low complexity" evidence="5">
    <location>
        <begin position="475"/>
        <end position="491"/>
    </location>
</feature>
<dbReference type="GO" id="GO:0008270">
    <property type="term" value="F:zinc ion binding"/>
    <property type="evidence" value="ECO:0007669"/>
    <property type="project" value="UniProtKB-KW"/>
</dbReference>
<keyword evidence="8" id="KW-1185">Reference proteome</keyword>
<dbReference type="STRING" id="6290.A0A0N4X6K9"/>
<dbReference type="AlphaFoldDB" id="A0A0N4X6K9"/>
<dbReference type="GO" id="GO:0006511">
    <property type="term" value="P:ubiquitin-dependent protein catabolic process"/>
    <property type="evidence" value="ECO:0007669"/>
    <property type="project" value="TreeGrafter"/>
</dbReference>
<organism evidence="9">
    <name type="scientific">Haemonchus placei</name>
    <name type="common">Barber's pole worm</name>
    <dbReference type="NCBI Taxonomy" id="6290"/>
    <lineage>
        <taxon>Eukaryota</taxon>
        <taxon>Metazoa</taxon>
        <taxon>Ecdysozoa</taxon>
        <taxon>Nematoda</taxon>
        <taxon>Chromadorea</taxon>
        <taxon>Rhabditida</taxon>
        <taxon>Rhabditina</taxon>
        <taxon>Rhabditomorpha</taxon>
        <taxon>Strongyloidea</taxon>
        <taxon>Trichostrongylidae</taxon>
        <taxon>Haemonchus</taxon>
    </lineage>
</organism>
<dbReference type="InterPro" id="IPR052256">
    <property type="entry name" value="E3_ubiquitin-ligase_CHFR"/>
</dbReference>
<dbReference type="GO" id="GO:0004842">
    <property type="term" value="F:ubiquitin-protein transferase activity"/>
    <property type="evidence" value="ECO:0007669"/>
    <property type="project" value="TreeGrafter"/>
</dbReference>
<dbReference type="InterPro" id="IPR001841">
    <property type="entry name" value="Znf_RING"/>
</dbReference>
<dbReference type="GO" id="GO:0005634">
    <property type="term" value="C:nucleus"/>
    <property type="evidence" value="ECO:0007669"/>
    <property type="project" value="TreeGrafter"/>
</dbReference>
<evidence type="ECO:0000256" key="2">
    <source>
        <dbReference type="ARBA" id="ARBA00022771"/>
    </source>
</evidence>
<feature type="region of interest" description="Disordered" evidence="5">
    <location>
        <begin position="172"/>
        <end position="252"/>
    </location>
</feature>
<dbReference type="Gene3D" id="3.30.40.10">
    <property type="entry name" value="Zinc/RING finger domain, C3HC4 (zinc finger)"/>
    <property type="match status" value="1"/>
</dbReference>
<dbReference type="PROSITE" id="PS00518">
    <property type="entry name" value="ZF_RING_1"/>
    <property type="match status" value="1"/>
</dbReference>
<reference evidence="9" key="1">
    <citation type="submission" date="2017-02" db="UniProtKB">
        <authorList>
            <consortium name="WormBaseParasite"/>
        </authorList>
    </citation>
    <scope>IDENTIFICATION</scope>
</reference>